<dbReference type="InterPro" id="IPR009700">
    <property type="entry name" value="DUF1283"/>
</dbReference>
<name>A0A484X6R2_ECOLX</name>
<evidence type="ECO:0000313" key="3">
    <source>
        <dbReference type="EMBL" id="VFS18897.1"/>
    </source>
</evidence>
<evidence type="ECO:0000313" key="4">
    <source>
        <dbReference type="Proteomes" id="UP000372890"/>
    </source>
</evidence>
<dbReference type="Proteomes" id="UP000372890">
    <property type="component" value="Unassembled WGS sequence"/>
</dbReference>
<proteinExistence type="predicted"/>
<dbReference type="EMBL" id="CAADIS010000004">
    <property type="protein sequence ID" value="VFS18897.1"/>
    <property type="molecule type" value="Genomic_DNA"/>
</dbReference>
<organism evidence="3 4">
    <name type="scientific">Escherichia coli</name>
    <dbReference type="NCBI Taxonomy" id="562"/>
    <lineage>
        <taxon>Bacteria</taxon>
        <taxon>Pseudomonadati</taxon>
        <taxon>Pseudomonadota</taxon>
        <taxon>Gammaproteobacteria</taxon>
        <taxon>Enterobacterales</taxon>
        <taxon>Enterobacteriaceae</taxon>
        <taxon>Escherichia</taxon>
    </lineage>
</organism>
<keyword evidence="1" id="KW-0732">Signal</keyword>
<dbReference type="Pfam" id="PF06932">
    <property type="entry name" value="DUF1283"/>
    <property type="match status" value="1"/>
</dbReference>
<feature type="region of interest" description="Disordered" evidence="2">
    <location>
        <begin position="1"/>
        <end position="22"/>
    </location>
</feature>
<sequence length="65" mass="7867">MEKEQWNDTRNLRQKVNKRTEKEWDKADAAFDNRDKCEQSANINAYWEPNTLRCLDRRTGRVIIP</sequence>
<dbReference type="AlphaFoldDB" id="A0A484X6R2"/>
<dbReference type="NCBIfam" id="NF010180">
    <property type="entry name" value="PRK13659.1"/>
    <property type="match status" value="1"/>
</dbReference>
<accession>A0A484X6R2</accession>
<protein>
    <submittedName>
        <fullName evidence="3">Protein</fullName>
    </submittedName>
</protein>
<evidence type="ECO:0000256" key="1">
    <source>
        <dbReference type="ARBA" id="ARBA00022729"/>
    </source>
</evidence>
<gene>
    <name evidence="3" type="primary">ynfB_1</name>
    <name evidence="3" type="ORF">NCTC9001_03016</name>
</gene>
<feature type="compositionally biased region" description="Basic and acidic residues" evidence="2">
    <location>
        <begin position="1"/>
        <end position="11"/>
    </location>
</feature>
<reference evidence="3 4" key="1">
    <citation type="submission" date="2019-03" db="EMBL/GenBank/DDBJ databases">
        <authorList>
            <consortium name="Pathogen Informatics"/>
        </authorList>
    </citation>
    <scope>NUCLEOTIDE SEQUENCE [LARGE SCALE GENOMIC DNA]</scope>
    <source>
        <strain evidence="3 4">NCTC9001</strain>
    </source>
</reference>
<evidence type="ECO:0000256" key="2">
    <source>
        <dbReference type="SAM" id="MobiDB-lite"/>
    </source>
</evidence>